<evidence type="ECO:0000259" key="2">
    <source>
        <dbReference type="Pfam" id="PF22990"/>
    </source>
</evidence>
<feature type="transmembrane region" description="Helical" evidence="1">
    <location>
        <begin position="12"/>
        <end position="30"/>
    </location>
</feature>
<evidence type="ECO:0000256" key="1">
    <source>
        <dbReference type="SAM" id="Phobius"/>
    </source>
</evidence>
<accession>A0A821KBX9</accession>
<evidence type="ECO:0000313" key="3">
    <source>
        <dbReference type="EMBL" id="CAF4733614.1"/>
    </source>
</evidence>
<evidence type="ECO:0000313" key="4">
    <source>
        <dbReference type="Proteomes" id="UP000663873"/>
    </source>
</evidence>
<sequence>MISDRVLFMLRMFIEILRTVWPLYLLYSYYRGTLTFANSVSFVRVASFFIIVPIYFMILRGIGRFVNPVYTKFLNDFSEIKYDSTKKARQKFLAKYDFSLSHWQPDYRVESYSIRKLPSISTTKTDFTNQTEVTLIEQVLHYPFLLLGYVCVNLFGRRLMFPGSLEILRFMQYRALLDGRSNLIVSYHAKRRILRTADGNNIDTIFVDARSIT</sequence>
<dbReference type="EMBL" id="CAJOBP010038229">
    <property type="protein sequence ID" value="CAF4733614.1"/>
    <property type="molecule type" value="Genomic_DNA"/>
</dbReference>
<organism evidence="3 4">
    <name type="scientific">Rotaria socialis</name>
    <dbReference type="NCBI Taxonomy" id="392032"/>
    <lineage>
        <taxon>Eukaryota</taxon>
        <taxon>Metazoa</taxon>
        <taxon>Spiralia</taxon>
        <taxon>Gnathifera</taxon>
        <taxon>Rotifera</taxon>
        <taxon>Eurotatoria</taxon>
        <taxon>Bdelloidea</taxon>
        <taxon>Philodinida</taxon>
        <taxon>Philodinidae</taxon>
        <taxon>Rotaria</taxon>
    </lineage>
</organism>
<feature type="domain" description="Phosphatidylserine Lipase ABHD16 N-terminal" evidence="2">
    <location>
        <begin position="2"/>
        <end position="99"/>
    </location>
</feature>
<dbReference type="Proteomes" id="UP000663873">
    <property type="component" value="Unassembled WGS sequence"/>
</dbReference>
<protein>
    <recommendedName>
        <fullName evidence="2">Phosphatidylserine Lipase ABHD16 N-terminal domain-containing protein</fullName>
    </recommendedName>
</protein>
<reference evidence="3" key="1">
    <citation type="submission" date="2021-02" db="EMBL/GenBank/DDBJ databases">
        <authorList>
            <person name="Nowell W R."/>
        </authorList>
    </citation>
    <scope>NUCLEOTIDE SEQUENCE</scope>
</reference>
<feature type="non-terminal residue" evidence="3">
    <location>
        <position position="1"/>
    </location>
</feature>
<keyword evidence="1" id="KW-1133">Transmembrane helix</keyword>
<dbReference type="InterPro" id="IPR054518">
    <property type="entry name" value="ABHD16_N"/>
</dbReference>
<dbReference type="Pfam" id="PF22990">
    <property type="entry name" value="ABHD16_N"/>
    <property type="match status" value="1"/>
</dbReference>
<name>A0A821KBX9_9BILA</name>
<comment type="caution">
    <text evidence="3">The sequence shown here is derived from an EMBL/GenBank/DDBJ whole genome shotgun (WGS) entry which is preliminary data.</text>
</comment>
<feature type="transmembrane region" description="Helical" evidence="1">
    <location>
        <begin position="42"/>
        <end position="62"/>
    </location>
</feature>
<proteinExistence type="predicted"/>
<dbReference type="AlphaFoldDB" id="A0A821KBX9"/>
<keyword evidence="4" id="KW-1185">Reference proteome</keyword>
<keyword evidence="1" id="KW-0812">Transmembrane</keyword>
<keyword evidence="1" id="KW-0472">Membrane</keyword>
<gene>
    <name evidence="3" type="ORF">UJA718_LOCUS37923</name>
</gene>